<protein>
    <submittedName>
        <fullName evidence="8">Type II toxin-antitoxin system HicA family toxin</fullName>
    </submittedName>
</protein>
<comment type="caution">
    <text evidence="8">The sequence shown here is derived from an EMBL/GenBank/DDBJ whole genome shotgun (WGS) entry which is preliminary data.</text>
</comment>
<evidence type="ECO:0000256" key="7">
    <source>
        <dbReference type="ARBA" id="ARBA00023016"/>
    </source>
</evidence>
<name>A0A926Z831_9CYAN</name>
<gene>
    <name evidence="8" type="ORF">H6F44_20200</name>
</gene>
<keyword evidence="6" id="KW-0694">RNA-binding</keyword>
<organism evidence="8 9">
    <name type="scientific">Pseudanabaena cinerea FACHB-1277</name>
    <dbReference type="NCBI Taxonomy" id="2949581"/>
    <lineage>
        <taxon>Bacteria</taxon>
        <taxon>Bacillati</taxon>
        <taxon>Cyanobacteriota</taxon>
        <taxon>Cyanophyceae</taxon>
        <taxon>Pseudanabaenales</taxon>
        <taxon>Pseudanabaenaceae</taxon>
        <taxon>Pseudanabaena</taxon>
        <taxon>Pseudanabaena cinerea</taxon>
    </lineage>
</organism>
<dbReference type="EMBL" id="JACJPY010000103">
    <property type="protein sequence ID" value="MBD2152420.1"/>
    <property type="molecule type" value="Genomic_DNA"/>
</dbReference>
<keyword evidence="2" id="KW-1277">Toxin-antitoxin system</keyword>
<dbReference type="Gene3D" id="3.30.920.30">
    <property type="entry name" value="Hypothetical protein"/>
    <property type="match status" value="1"/>
</dbReference>
<evidence type="ECO:0000313" key="9">
    <source>
        <dbReference type="Proteomes" id="UP000631421"/>
    </source>
</evidence>
<keyword evidence="4" id="KW-0255">Endonuclease</keyword>
<keyword evidence="3" id="KW-0540">Nuclease</keyword>
<dbReference type="InterPro" id="IPR038570">
    <property type="entry name" value="HicA_sf"/>
</dbReference>
<keyword evidence="7" id="KW-0346">Stress response</keyword>
<dbReference type="RefSeq" id="WP_190352893.1">
    <property type="nucleotide sequence ID" value="NZ_JACJPY010000103.1"/>
</dbReference>
<evidence type="ECO:0000256" key="3">
    <source>
        <dbReference type="ARBA" id="ARBA00022722"/>
    </source>
</evidence>
<keyword evidence="9" id="KW-1185">Reference proteome</keyword>
<evidence type="ECO:0000256" key="5">
    <source>
        <dbReference type="ARBA" id="ARBA00022801"/>
    </source>
</evidence>
<dbReference type="Pfam" id="PF07927">
    <property type="entry name" value="HicA_toxin"/>
    <property type="match status" value="1"/>
</dbReference>
<dbReference type="Proteomes" id="UP000631421">
    <property type="component" value="Unassembled WGS sequence"/>
</dbReference>
<dbReference type="SUPFAM" id="SSF54786">
    <property type="entry name" value="YcfA/nrd intein domain"/>
    <property type="match status" value="1"/>
</dbReference>
<evidence type="ECO:0000256" key="1">
    <source>
        <dbReference type="ARBA" id="ARBA00006620"/>
    </source>
</evidence>
<dbReference type="GO" id="GO:0003729">
    <property type="term" value="F:mRNA binding"/>
    <property type="evidence" value="ECO:0007669"/>
    <property type="project" value="InterPro"/>
</dbReference>
<evidence type="ECO:0000256" key="4">
    <source>
        <dbReference type="ARBA" id="ARBA00022759"/>
    </source>
</evidence>
<proteinExistence type="inferred from homology"/>
<dbReference type="AlphaFoldDB" id="A0A926Z831"/>
<evidence type="ECO:0000256" key="2">
    <source>
        <dbReference type="ARBA" id="ARBA00022649"/>
    </source>
</evidence>
<dbReference type="GO" id="GO:0016787">
    <property type="term" value="F:hydrolase activity"/>
    <property type="evidence" value="ECO:0007669"/>
    <property type="project" value="UniProtKB-KW"/>
</dbReference>
<dbReference type="InterPro" id="IPR012933">
    <property type="entry name" value="HicA_mRNA_interferase"/>
</dbReference>
<reference evidence="8" key="2">
    <citation type="submission" date="2020-08" db="EMBL/GenBank/DDBJ databases">
        <authorList>
            <person name="Chen M."/>
            <person name="Teng W."/>
            <person name="Zhao L."/>
            <person name="Hu C."/>
            <person name="Zhou Y."/>
            <person name="Han B."/>
            <person name="Song L."/>
            <person name="Shu W."/>
        </authorList>
    </citation>
    <scope>NUCLEOTIDE SEQUENCE</scope>
    <source>
        <strain evidence="8">FACHB-1277</strain>
    </source>
</reference>
<evidence type="ECO:0000313" key="8">
    <source>
        <dbReference type="EMBL" id="MBD2152420.1"/>
    </source>
</evidence>
<reference evidence="8" key="1">
    <citation type="journal article" date="2015" name="ISME J.">
        <title>Draft Genome Sequence of Streptomyces incarnatus NRRL8089, which Produces the Nucleoside Antibiotic Sinefungin.</title>
        <authorList>
            <person name="Oshima K."/>
            <person name="Hattori M."/>
            <person name="Shimizu H."/>
            <person name="Fukuda K."/>
            <person name="Nemoto M."/>
            <person name="Inagaki K."/>
            <person name="Tamura T."/>
        </authorList>
    </citation>
    <scope>NUCLEOTIDE SEQUENCE</scope>
    <source>
        <strain evidence="8">FACHB-1277</strain>
    </source>
</reference>
<evidence type="ECO:0000256" key="6">
    <source>
        <dbReference type="ARBA" id="ARBA00022884"/>
    </source>
</evidence>
<comment type="similarity">
    <text evidence="1">Belongs to the HicA mRNA interferase family.</text>
</comment>
<sequence>MKVKEILKILENDGWYIDRITGSHRILKHPHKSGIVVLAGKPSKDLAEGTKKSIFSQAQLEDKR</sequence>
<dbReference type="GO" id="GO:0004519">
    <property type="term" value="F:endonuclease activity"/>
    <property type="evidence" value="ECO:0007669"/>
    <property type="project" value="UniProtKB-KW"/>
</dbReference>
<keyword evidence="5" id="KW-0378">Hydrolase</keyword>
<accession>A0A926Z831</accession>